<organism evidence="2 3">
    <name type="scientific">Caerostris extrusa</name>
    <name type="common">Bark spider</name>
    <name type="synonym">Caerostris bankana</name>
    <dbReference type="NCBI Taxonomy" id="172846"/>
    <lineage>
        <taxon>Eukaryota</taxon>
        <taxon>Metazoa</taxon>
        <taxon>Ecdysozoa</taxon>
        <taxon>Arthropoda</taxon>
        <taxon>Chelicerata</taxon>
        <taxon>Arachnida</taxon>
        <taxon>Araneae</taxon>
        <taxon>Araneomorphae</taxon>
        <taxon>Entelegynae</taxon>
        <taxon>Araneoidea</taxon>
        <taxon>Araneidae</taxon>
        <taxon>Caerostris</taxon>
    </lineage>
</organism>
<dbReference type="Gene3D" id="1.20.120.330">
    <property type="entry name" value="Nucleotidyltransferases domain 2"/>
    <property type="match status" value="1"/>
</dbReference>
<dbReference type="GO" id="GO:0005524">
    <property type="term" value="F:ATP binding"/>
    <property type="evidence" value="ECO:0007669"/>
    <property type="project" value="InterPro"/>
</dbReference>
<proteinExistence type="predicted"/>
<dbReference type="GO" id="GO:0004715">
    <property type="term" value="F:non-membrane spanning protein tyrosine kinase activity"/>
    <property type="evidence" value="ECO:0007669"/>
    <property type="project" value="InterPro"/>
</dbReference>
<keyword evidence="3" id="KW-1185">Reference proteome</keyword>
<protein>
    <recommendedName>
        <fullName evidence="1">F-actin binding domain-containing protein</fullName>
    </recommendedName>
</protein>
<evidence type="ECO:0000313" key="2">
    <source>
        <dbReference type="EMBL" id="GIX82802.1"/>
    </source>
</evidence>
<sequence>MSIIQLTDKVQLFRTSCSGYAEYIPPHGRFRFRELLSRLENQGEQLRTCNSNNSSDSTKLLSDLQNTVHDLVNVVQR</sequence>
<dbReference type="Proteomes" id="UP001054945">
    <property type="component" value="Unassembled WGS sequence"/>
</dbReference>
<reference evidence="2 3" key="1">
    <citation type="submission" date="2021-06" db="EMBL/GenBank/DDBJ databases">
        <title>Caerostris extrusa draft genome.</title>
        <authorList>
            <person name="Kono N."/>
            <person name="Arakawa K."/>
        </authorList>
    </citation>
    <scope>NUCLEOTIDE SEQUENCE [LARGE SCALE GENOMIC DNA]</scope>
</reference>
<comment type="caution">
    <text evidence="2">The sequence shown here is derived from an EMBL/GenBank/DDBJ whole genome shotgun (WGS) entry which is preliminary data.</text>
</comment>
<gene>
    <name evidence="2" type="ORF">CEXT_509781</name>
</gene>
<feature type="domain" description="F-actin binding" evidence="1">
    <location>
        <begin position="1"/>
        <end position="77"/>
    </location>
</feature>
<dbReference type="InterPro" id="IPR015015">
    <property type="entry name" value="F-actin-binding"/>
</dbReference>
<evidence type="ECO:0000313" key="3">
    <source>
        <dbReference type="Proteomes" id="UP001054945"/>
    </source>
</evidence>
<dbReference type="SMART" id="SM00808">
    <property type="entry name" value="FABD"/>
    <property type="match status" value="1"/>
</dbReference>
<dbReference type="EMBL" id="BPLR01020815">
    <property type="protein sequence ID" value="GIX82802.1"/>
    <property type="molecule type" value="Genomic_DNA"/>
</dbReference>
<dbReference type="AlphaFoldDB" id="A0AAV4NDG3"/>
<dbReference type="Pfam" id="PF08919">
    <property type="entry name" value="F_actin_bind"/>
    <property type="match status" value="1"/>
</dbReference>
<name>A0AAV4NDG3_CAEEX</name>
<evidence type="ECO:0000259" key="1">
    <source>
        <dbReference type="SMART" id="SM00808"/>
    </source>
</evidence>
<accession>A0AAV4NDG3</accession>